<evidence type="ECO:0000313" key="1">
    <source>
        <dbReference type="EMBL" id="MBW82226.1"/>
    </source>
</evidence>
<protein>
    <submittedName>
        <fullName evidence="1">Nuclear transcription factor Y subunit A-3</fullName>
    </submittedName>
</protein>
<proteinExistence type="predicted"/>
<organism evidence="1">
    <name type="scientific">Rhizophora mucronata</name>
    <name type="common">Asiatic mangrove</name>
    <dbReference type="NCBI Taxonomy" id="61149"/>
    <lineage>
        <taxon>Eukaryota</taxon>
        <taxon>Viridiplantae</taxon>
        <taxon>Streptophyta</taxon>
        <taxon>Embryophyta</taxon>
        <taxon>Tracheophyta</taxon>
        <taxon>Spermatophyta</taxon>
        <taxon>Magnoliopsida</taxon>
        <taxon>eudicotyledons</taxon>
        <taxon>Gunneridae</taxon>
        <taxon>Pentapetalae</taxon>
        <taxon>rosids</taxon>
        <taxon>fabids</taxon>
        <taxon>Malpighiales</taxon>
        <taxon>Rhizophoraceae</taxon>
        <taxon>Rhizophora</taxon>
    </lineage>
</organism>
<reference evidence="1" key="1">
    <citation type="submission" date="2018-02" db="EMBL/GenBank/DDBJ databases">
        <title>Rhizophora mucronata_Transcriptome.</title>
        <authorList>
            <person name="Meera S.P."/>
            <person name="Sreeshan A."/>
            <person name="Augustine A."/>
        </authorList>
    </citation>
    <scope>NUCLEOTIDE SEQUENCE</scope>
    <source>
        <tissue evidence="1">Leaf</tissue>
    </source>
</reference>
<sequence length="89" mass="10186">MPDICKYLGGKLNYYLFSDIKDKLKSTRNPIIVLHVSYQAYYSAIVSTWFGVPRKKLAQEQGCGPLPIIRNVKGFLFVRKHIKPSKNPS</sequence>
<accession>A0A2P2ILY6</accession>
<dbReference type="AlphaFoldDB" id="A0A2P2ILY6"/>
<name>A0A2P2ILY6_RHIMU</name>
<dbReference type="EMBL" id="GGEC01001743">
    <property type="protein sequence ID" value="MBW82226.1"/>
    <property type="molecule type" value="Transcribed_RNA"/>
</dbReference>